<dbReference type="Pfam" id="PF01145">
    <property type="entry name" value="Band_7"/>
    <property type="match status" value="1"/>
</dbReference>
<gene>
    <name evidence="4" type="ORF">FHR31_000199</name>
</gene>
<proteinExistence type="inferred from homology"/>
<keyword evidence="4" id="KW-0378">Hydrolase</keyword>
<dbReference type="PANTHER" id="PTHR10264">
    <property type="entry name" value="BAND 7 PROTEIN-RELATED"/>
    <property type="match status" value="1"/>
</dbReference>
<keyword evidence="2" id="KW-0472">Membrane</keyword>
<evidence type="ECO:0000256" key="2">
    <source>
        <dbReference type="SAM" id="Phobius"/>
    </source>
</evidence>
<keyword evidence="4" id="KW-0645">Protease</keyword>
<evidence type="ECO:0000256" key="1">
    <source>
        <dbReference type="ARBA" id="ARBA00008164"/>
    </source>
</evidence>
<feature type="transmembrane region" description="Helical" evidence="2">
    <location>
        <begin position="34"/>
        <end position="56"/>
    </location>
</feature>
<evidence type="ECO:0000313" key="5">
    <source>
        <dbReference type="Proteomes" id="UP000530850"/>
    </source>
</evidence>
<dbReference type="GO" id="GO:0098552">
    <property type="term" value="C:side of membrane"/>
    <property type="evidence" value="ECO:0007669"/>
    <property type="project" value="UniProtKB-ARBA"/>
</dbReference>
<keyword evidence="2" id="KW-0812">Transmembrane</keyword>
<dbReference type="GO" id="GO:0006508">
    <property type="term" value="P:proteolysis"/>
    <property type="evidence" value="ECO:0007669"/>
    <property type="project" value="UniProtKB-KW"/>
</dbReference>
<reference evidence="4 5" key="1">
    <citation type="submission" date="2020-08" db="EMBL/GenBank/DDBJ databases">
        <title>Sequencing the genomes of 1000 actinobacteria strains.</title>
        <authorList>
            <person name="Klenk H.-P."/>
        </authorList>
    </citation>
    <scope>NUCLEOTIDE SEQUENCE [LARGE SCALE GENOMIC DNA]</scope>
    <source>
        <strain evidence="4 5">DSM 22242</strain>
    </source>
</reference>
<dbReference type="SUPFAM" id="SSF117892">
    <property type="entry name" value="Band 7/SPFH domain"/>
    <property type="match status" value="1"/>
</dbReference>
<evidence type="ECO:0000259" key="3">
    <source>
        <dbReference type="SMART" id="SM00244"/>
    </source>
</evidence>
<feature type="transmembrane region" description="Helical" evidence="2">
    <location>
        <begin position="62"/>
        <end position="81"/>
    </location>
</feature>
<dbReference type="GO" id="GO:0008233">
    <property type="term" value="F:peptidase activity"/>
    <property type="evidence" value="ECO:0007669"/>
    <property type="project" value="UniProtKB-KW"/>
</dbReference>
<organism evidence="4 5">
    <name type="scientific">Parvibacter caecicola</name>
    <dbReference type="NCBI Taxonomy" id="747645"/>
    <lineage>
        <taxon>Bacteria</taxon>
        <taxon>Bacillati</taxon>
        <taxon>Actinomycetota</taxon>
        <taxon>Coriobacteriia</taxon>
        <taxon>Coriobacteriales</taxon>
        <taxon>Coriobacteriaceae</taxon>
        <taxon>Parvibacter</taxon>
    </lineage>
</organism>
<dbReference type="FunFam" id="3.30.479.30:FF:000004">
    <property type="entry name" value="Putative membrane protease family, stomatin"/>
    <property type="match status" value="1"/>
</dbReference>
<dbReference type="SMART" id="SM00244">
    <property type="entry name" value="PHB"/>
    <property type="match status" value="1"/>
</dbReference>
<evidence type="ECO:0000313" key="4">
    <source>
        <dbReference type="EMBL" id="MBB3170419.1"/>
    </source>
</evidence>
<dbReference type="Proteomes" id="UP000530850">
    <property type="component" value="Unassembled WGS sequence"/>
</dbReference>
<dbReference type="CDD" id="cd13775">
    <property type="entry name" value="SPFH_eoslipins_u3"/>
    <property type="match status" value="1"/>
</dbReference>
<dbReference type="RefSeq" id="WP_123184728.1">
    <property type="nucleotide sequence ID" value="NZ_JACHYA010000001.1"/>
</dbReference>
<dbReference type="PRINTS" id="PR00721">
    <property type="entry name" value="STOMATIN"/>
</dbReference>
<dbReference type="Gene3D" id="6.10.250.2090">
    <property type="match status" value="1"/>
</dbReference>
<protein>
    <submittedName>
        <fullName evidence="4">Regulator of protease activity HflC (Stomatin/prohibitin superfamily)</fullName>
    </submittedName>
</protein>
<dbReference type="EMBL" id="JACHYA010000001">
    <property type="protein sequence ID" value="MBB3170419.1"/>
    <property type="molecule type" value="Genomic_DNA"/>
</dbReference>
<dbReference type="InterPro" id="IPR043202">
    <property type="entry name" value="Band-7_stomatin-like"/>
</dbReference>
<dbReference type="InterPro" id="IPR001107">
    <property type="entry name" value="Band_7"/>
</dbReference>
<accession>A0A7W5D032</accession>
<sequence>MNLRRAKAREVTPAVSEQREILDENIRRSDASRVGVYGFAAALFCVVSVLVGAATFALLQSWAIVVGVVAGFLAAATIRVAPQWERVALLRMGKFRKVAGPGLYLVIPFVDSVAMHMDIRTISSAFNAEQALTADLVSVDIEAILFWVVWDPKKACLEVANYPRAVLRSAQTAIRDAVGQVNLEDLSMRRRQLDHELQVIMSAKCEAWGISILSVEIRDIRVPKELQDALSREAQAARERDARVVLAEVEKDISEMYYEAADLYAKRPQAMKLRAMNLAYESSRDGKGVIFAPSNLADAFSGTGLE</sequence>
<dbReference type="InterPro" id="IPR001972">
    <property type="entry name" value="Stomatin_HflK_fam"/>
</dbReference>
<keyword evidence="2" id="KW-1133">Transmembrane helix</keyword>
<name>A0A7W5D032_9ACTN</name>
<dbReference type="PANTHER" id="PTHR10264:SF19">
    <property type="entry name" value="AT06885P-RELATED"/>
    <property type="match status" value="1"/>
</dbReference>
<feature type="domain" description="Band 7" evidence="3">
    <location>
        <begin position="76"/>
        <end position="234"/>
    </location>
</feature>
<dbReference type="InterPro" id="IPR036013">
    <property type="entry name" value="Band_7/SPFH_dom_sf"/>
</dbReference>
<comment type="caution">
    <text evidence="4">The sequence shown here is derived from an EMBL/GenBank/DDBJ whole genome shotgun (WGS) entry which is preliminary data.</text>
</comment>
<dbReference type="GeneID" id="93356050"/>
<dbReference type="Gene3D" id="3.30.479.30">
    <property type="entry name" value="Band 7 domain"/>
    <property type="match status" value="1"/>
</dbReference>
<dbReference type="GO" id="GO:0005886">
    <property type="term" value="C:plasma membrane"/>
    <property type="evidence" value="ECO:0007669"/>
    <property type="project" value="InterPro"/>
</dbReference>
<comment type="similarity">
    <text evidence="1">Belongs to the band 7/mec-2 family.</text>
</comment>
<dbReference type="AlphaFoldDB" id="A0A7W5D032"/>